<evidence type="ECO:0000259" key="17">
    <source>
        <dbReference type="Pfam" id="PF02706"/>
    </source>
</evidence>
<feature type="domain" description="Polysaccharide chain length determinant N-terminal" evidence="17">
    <location>
        <begin position="29"/>
        <end position="113"/>
    </location>
</feature>
<keyword evidence="13 16" id="KW-0472">Membrane</keyword>
<feature type="domain" description="AAA" evidence="18">
    <location>
        <begin position="586"/>
        <end position="731"/>
    </location>
</feature>
<keyword evidence="8 16" id="KW-0812">Transmembrane</keyword>
<dbReference type="Proteomes" id="UP000263900">
    <property type="component" value="Chromosome"/>
</dbReference>
<evidence type="ECO:0000313" key="20">
    <source>
        <dbReference type="EMBL" id="AXY74417.1"/>
    </source>
</evidence>
<sequence length="780" mass="87387">MDMSIQHKAVNIEAQEAEKSNQLIQKFANKFFRLWPWLIVSAVLGVGLAYCYLRISFPAYKIHASVLVQDDNKSTDLGEASILRDFGLMGKSNVDNEAEIFKSRSLMEQVVRDMRLNVSYYSEGKVKNTETYGGRPVDFRFLVPSTDTSDIKTQYVLQFNKSSITNFTLTNNEQEYKGHLGDTIQLPEGPAVVTPAAGYAKWQYETPLTIAVVPVDAATQKYLASLKVEIPNKQVSVIYLTLSDIIPAKGEAILNQLIAAYMQANVTDKNRIADSTIQFIQERLRLVFGELNDIEKDIERFKTDNKLTDLTAQSGLLLQNTSEYAKQQTGQEVQLSVVQALEQFLKDNLNNARVVPSSLVMQDANFIALVQRYNETQMQRDRMLMSLTASHPSVITTEEQLSNLRIELLSSIASVKKGIEVSVSELKKRTAGMESTITTIPAKERTFLDYSRQQAIKQELYLFLLKKMEETAISKSATIASARVIDRAKSDPSPFKPSKTMILFVGLMGGLVLPFAISFGKDMINTKVASMEDIVNNTTIPVLAEIGHNNANQVVAVTMNSRQLIAEQFRSLRTNLQYLIPNKLEKTILITSSMSGEGKSFLSINLAATLALANKKVILLELDLRKPKISENLGLQKTGFTNYIISEGADWRTMIQGAGQQINFDVFASGPLPPNPTELLMLPKVTQLMEELKASYDYIIIDSPPAGMVTDAEIMASYANLTIYVVRHHYTYRQQIRLVEKLYHKQTLPRINIVVNDVDIRKGHYGYGYGYGYGSYHAES</sequence>
<evidence type="ECO:0000256" key="2">
    <source>
        <dbReference type="ARBA" id="ARBA00007316"/>
    </source>
</evidence>
<dbReference type="EC" id="2.7.10.2" evidence="4"/>
<dbReference type="InterPro" id="IPR032807">
    <property type="entry name" value="GNVR"/>
</dbReference>
<organism evidence="20 21">
    <name type="scientific">Paraflavitalea soli</name>
    <dbReference type="NCBI Taxonomy" id="2315862"/>
    <lineage>
        <taxon>Bacteria</taxon>
        <taxon>Pseudomonadati</taxon>
        <taxon>Bacteroidota</taxon>
        <taxon>Chitinophagia</taxon>
        <taxon>Chitinophagales</taxon>
        <taxon>Chitinophagaceae</taxon>
        <taxon>Paraflavitalea</taxon>
    </lineage>
</organism>
<evidence type="ECO:0000256" key="9">
    <source>
        <dbReference type="ARBA" id="ARBA00022741"/>
    </source>
</evidence>
<reference evidence="20 21" key="1">
    <citation type="submission" date="2018-09" db="EMBL/GenBank/DDBJ databases">
        <title>Genome sequencing of strain 6GH32-13.</title>
        <authorList>
            <person name="Weon H.-Y."/>
            <person name="Heo J."/>
            <person name="Kwon S.-W."/>
        </authorList>
    </citation>
    <scope>NUCLEOTIDE SEQUENCE [LARGE SCALE GENOMIC DNA]</scope>
    <source>
        <strain evidence="20 21">5GH32-13</strain>
    </source>
</reference>
<evidence type="ECO:0000256" key="7">
    <source>
        <dbReference type="ARBA" id="ARBA00022679"/>
    </source>
</evidence>
<evidence type="ECO:0000256" key="16">
    <source>
        <dbReference type="SAM" id="Phobius"/>
    </source>
</evidence>
<evidence type="ECO:0000256" key="6">
    <source>
        <dbReference type="ARBA" id="ARBA00022519"/>
    </source>
</evidence>
<dbReference type="FunFam" id="3.40.50.300:FF:000527">
    <property type="entry name" value="Tyrosine-protein kinase etk"/>
    <property type="match status" value="1"/>
</dbReference>
<evidence type="ECO:0000259" key="19">
    <source>
        <dbReference type="Pfam" id="PF13807"/>
    </source>
</evidence>
<dbReference type="NCBIfam" id="TIGR01007">
    <property type="entry name" value="eps_fam"/>
    <property type="match status" value="1"/>
</dbReference>
<dbReference type="InterPro" id="IPR005702">
    <property type="entry name" value="Wzc-like_C"/>
</dbReference>
<dbReference type="Pfam" id="PF02706">
    <property type="entry name" value="Wzz"/>
    <property type="match status" value="1"/>
</dbReference>
<dbReference type="InterPro" id="IPR025669">
    <property type="entry name" value="AAA_dom"/>
</dbReference>
<dbReference type="SUPFAM" id="SSF52540">
    <property type="entry name" value="P-loop containing nucleoside triphosphate hydrolases"/>
    <property type="match status" value="1"/>
</dbReference>
<dbReference type="OrthoDB" id="9794577at2"/>
<dbReference type="InterPro" id="IPR050445">
    <property type="entry name" value="Bact_polysacc_biosynth/exp"/>
</dbReference>
<accession>A0A3B7ML63</accession>
<dbReference type="CDD" id="cd05387">
    <property type="entry name" value="BY-kinase"/>
    <property type="match status" value="1"/>
</dbReference>
<dbReference type="GO" id="GO:0005524">
    <property type="term" value="F:ATP binding"/>
    <property type="evidence" value="ECO:0007669"/>
    <property type="project" value="UniProtKB-KW"/>
</dbReference>
<evidence type="ECO:0000256" key="14">
    <source>
        <dbReference type="ARBA" id="ARBA00023137"/>
    </source>
</evidence>
<dbReference type="PANTHER" id="PTHR32309:SF13">
    <property type="entry name" value="FERRIC ENTEROBACTIN TRANSPORT PROTEIN FEPE"/>
    <property type="match status" value="1"/>
</dbReference>
<dbReference type="InterPro" id="IPR027417">
    <property type="entry name" value="P-loop_NTPase"/>
</dbReference>
<evidence type="ECO:0000256" key="11">
    <source>
        <dbReference type="ARBA" id="ARBA00022840"/>
    </source>
</evidence>
<comment type="subcellular location">
    <subcellularLocation>
        <location evidence="1">Cell inner membrane</location>
        <topology evidence="1">Multi-pass membrane protein</topology>
    </subcellularLocation>
</comment>
<keyword evidence="11" id="KW-0067">ATP-binding</keyword>
<evidence type="ECO:0000256" key="3">
    <source>
        <dbReference type="ARBA" id="ARBA00008883"/>
    </source>
</evidence>
<evidence type="ECO:0000256" key="10">
    <source>
        <dbReference type="ARBA" id="ARBA00022777"/>
    </source>
</evidence>
<dbReference type="AlphaFoldDB" id="A0A3B7ML63"/>
<keyword evidence="14" id="KW-0829">Tyrosine-protein kinase</keyword>
<evidence type="ECO:0000256" key="1">
    <source>
        <dbReference type="ARBA" id="ARBA00004429"/>
    </source>
</evidence>
<dbReference type="GO" id="GO:0004715">
    <property type="term" value="F:non-membrane spanning protein tyrosine kinase activity"/>
    <property type="evidence" value="ECO:0007669"/>
    <property type="project" value="UniProtKB-EC"/>
</dbReference>
<dbReference type="Gene3D" id="3.40.50.300">
    <property type="entry name" value="P-loop containing nucleotide triphosphate hydrolases"/>
    <property type="match status" value="1"/>
</dbReference>
<evidence type="ECO:0000256" key="4">
    <source>
        <dbReference type="ARBA" id="ARBA00011903"/>
    </source>
</evidence>
<name>A0A3B7ML63_9BACT</name>
<dbReference type="Pfam" id="PF13614">
    <property type="entry name" value="AAA_31"/>
    <property type="match status" value="1"/>
</dbReference>
<evidence type="ECO:0000313" key="21">
    <source>
        <dbReference type="Proteomes" id="UP000263900"/>
    </source>
</evidence>
<evidence type="ECO:0000256" key="15">
    <source>
        <dbReference type="ARBA" id="ARBA00051245"/>
    </source>
</evidence>
<dbReference type="PANTHER" id="PTHR32309">
    <property type="entry name" value="TYROSINE-PROTEIN KINASE"/>
    <property type="match status" value="1"/>
</dbReference>
<dbReference type="GO" id="GO:0005886">
    <property type="term" value="C:plasma membrane"/>
    <property type="evidence" value="ECO:0007669"/>
    <property type="project" value="UniProtKB-SubCell"/>
</dbReference>
<dbReference type="InterPro" id="IPR003856">
    <property type="entry name" value="LPS_length_determ_N"/>
</dbReference>
<comment type="catalytic activity">
    <reaction evidence="15">
        <text>L-tyrosyl-[protein] + ATP = O-phospho-L-tyrosyl-[protein] + ADP + H(+)</text>
        <dbReference type="Rhea" id="RHEA:10596"/>
        <dbReference type="Rhea" id="RHEA-COMP:10136"/>
        <dbReference type="Rhea" id="RHEA-COMP:20101"/>
        <dbReference type="ChEBI" id="CHEBI:15378"/>
        <dbReference type="ChEBI" id="CHEBI:30616"/>
        <dbReference type="ChEBI" id="CHEBI:46858"/>
        <dbReference type="ChEBI" id="CHEBI:61978"/>
        <dbReference type="ChEBI" id="CHEBI:456216"/>
        <dbReference type="EC" id="2.7.10.2"/>
    </reaction>
</comment>
<dbReference type="EMBL" id="CP032157">
    <property type="protein sequence ID" value="AXY74417.1"/>
    <property type="molecule type" value="Genomic_DNA"/>
</dbReference>
<protein>
    <recommendedName>
        <fullName evidence="4">non-specific protein-tyrosine kinase</fullName>
        <ecNumber evidence="4">2.7.10.2</ecNumber>
    </recommendedName>
</protein>
<dbReference type="KEGG" id="pseg:D3H65_10705"/>
<keyword evidence="21" id="KW-1185">Reference proteome</keyword>
<evidence type="ECO:0000259" key="18">
    <source>
        <dbReference type="Pfam" id="PF13614"/>
    </source>
</evidence>
<keyword evidence="9" id="KW-0547">Nucleotide-binding</keyword>
<evidence type="ECO:0000256" key="12">
    <source>
        <dbReference type="ARBA" id="ARBA00022989"/>
    </source>
</evidence>
<feature type="domain" description="Tyrosine-protein kinase G-rich" evidence="19">
    <location>
        <begin position="445"/>
        <end position="522"/>
    </location>
</feature>
<evidence type="ECO:0000256" key="5">
    <source>
        <dbReference type="ARBA" id="ARBA00022475"/>
    </source>
</evidence>
<keyword evidence="5" id="KW-1003">Cell membrane</keyword>
<evidence type="ECO:0000256" key="8">
    <source>
        <dbReference type="ARBA" id="ARBA00022692"/>
    </source>
</evidence>
<dbReference type="GO" id="GO:0042802">
    <property type="term" value="F:identical protein binding"/>
    <property type="evidence" value="ECO:0007669"/>
    <property type="project" value="UniProtKB-ARBA"/>
</dbReference>
<keyword evidence="7 20" id="KW-0808">Transferase</keyword>
<keyword evidence="12 16" id="KW-1133">Transmembrane helix</keyword>
<evidence type="ECO:0000256" key="13">
    <source>
        <dbReference type="ARBA" id="ARBA00023136"/>
    </source>
</evidence>
<feature type="transmembrane region" description="Helical" evidence="16">
    <location>
        <begin position="34"/>
        <end position="53"/>
    </location>
</feature>
<comment type="similarity">
    <text evidence="3">Belongs to the etk/wzc family.</text>
</comment>
<proteinExistence type="inferred from homology"/>
<comment type="similarity">
    <text evidence="2">Belongs to the CpsD/CapB family.</text>
</comment>
<keyword evidence="10 20" id="KW-0418">Kinase</keyword>
<keyword evidence="6" id="KW-0997">Cell inner membrane</keyword>
<dbReference type="Pfam" id="PF13807">
    <property type="entry name" value="GNVR"/>
    <property type="match status" value="1"/>
</dbReference>
<gene>
    <name evidence="20" type="ORF">D3H65_10705</name>
</gene>